<evidence type="ECO:0000313" key="2">
    <source>
        <dbReference type="EMBL" id="OBX61748.1"/>
    </source>
</evidence>
<comment type="caution">
    <text evidence="2">The sequence shown here is derived from an EMBL/GenBank/DDBJ whole genome shotgun (WGS) entry which is preliminary data.</text>
</comment>
<reference evidence="2 3" key="1">
    <citation type="submission" date="2016-06" db="EMBL/GenBank/DDBJ databases">
        <title>Draft genome of Moraxella lacunata CCUG 57757A.</title>
        <authorList>
            <person name="Salva-Serra F."/>
            <person name="Engstrom-Jakobsson H."/>
            <person name="Thorell K."/>
            <person name="Gonzales-Siles L."/>
            <person name="Karlsson R."/>
            <person name="Boulund F."/>
            <person name="Engstrand L."/>
            <person name="Kristiansson E."/>
            <person name="Moore E."/>
        </authorList>
    </citation>
    <scope>NUCLEOTIDE SEQUENCE [LARGE SCALE GENOMIC DNA]</scope>
    <source>
        <strain evidence="2 3">CCUG 57757A</strain>
    </source>
</reference>
<evidence type="ECO:0000313" key="3">
    <source>
        <dbReference type="Proteomes" id="UP000092607"/>
    </source>
</evidence>
<gene>
    <name evidence="2" type="ORF">A9309_07720</name>
</gene>
<proteinExistence type="predicted"/>
<feature type="region of interest" description="Disordered" evidence="1">
    <location>
        <begin position="1"/>
        <end position="20"/>
    </location>
</feature>
<dbReference type="AlphaFoldDB" id="A0A1B8PZF9"/>
<evidence type="ECO:0000256" key="1">
    <source>
        <dbReference type="SAM" id="MobiDB-lite"/>
    </source>
</evidence>
<accession>A0A1B8PZF9</accession>
<dbReference type="Proteomes" id="UP000092607">
    <property type="component" value="Unassembled WGS sequence"/>
</dbReference>
<organism evidence="2 3">
    <name type="scientific">Moraxella lacunata</name>
    <dbReference type="NCBI Taxonomy" id="477"/>
    <lineage>
        <taxon>Bacteria</taxon>
        <taxon>Pseudomonadati</taxon>
        <taxon>Pseudomonadota</taxon>
        <taxon>Gammaproteobacteria</taxon>
        <taxon>Moraxellales</taxon>
        <taxon>Moraxellaceae</taxon>
        <taxon>Moraxella</taxon>
    </lineage>
</organism>
<dbReference type="EMBL" id="LZMS01000062">
    <property type="protein sequence ID" value="OBX61748.1"/>
    <property type="molecule type" value="Genomic_DNA"/>
</dbReference>
<protein>
    <submittedName>
        <fullName evidence="2">Uncharacterized protein</fullName>
    </submittedName>
</protein>
<sequence>MGNLWAKLDSGQSPKGKSKRLIVTQNRPKRANFCPKASVKNAQRDNLLRHILLTNFYKKTCPNCILKA</sequence>
<name>A0A1B8PZF9_MORLA</name>